<feature type="compositionally biased region" description="Polar residues" evidence="1">
    <location>
        <begin position="648"/>
        <end position="680"/>
    </location>
</feature>
<evidence type="ECO:0000313" key="3">
    <source>
        <dbReference type="Proteomes" id="UP001331515"/>
    </source>
</evidence>
<gene>
    <name evidence="2" type="ORF">CgunFtcFv8_013805</name>
</gene>
<name>A0AAN8EDH9_CHAGU</name>
<organism evidence="2 3">
    <name type="scientific">Champsocephalus gunnari</name>
    <name type="common">Mackerel icefish</name>
    <dbReference type="NCBI Taxonomy" id="52237"/>
    <lineage>
        <taxon>Eukaryota</taxon>
        <taxon>Metazoa</taxon>
        <taxon>Chordata</taxon>
        <taxon>Craniata</taxon>
        <taxon>Vertebrata</taxon>
        <taxon>Euteleostomi</taxon>
        <taxon>Actinopterygii</taxon>
        <taxon>Neopterygii</taxon>
        <taxon>Teleostei</taxon>
        <taxon>Neoteleostei</taxon>
        <taxon>Acanthomorphata</taxon>
        <taxon>Eupercaria</taxon>
        <taxon>Perciformes</taxon>
        <taxon>Notothenioidei</taxon>
        <taxon>Channichthyidae</taxon>
        <taxon>Champsocephalus</taxon>
    </lineage>
</organism>
<feature type="compositionally biased region" description="Polar residues" evidence="1">
    <location>
        <begin position="47"/>
        <end position="61"/>
    </location>
</feature>
<feature type="compositionally biased region" description="Polar residues" evidence="1">
    <location>
        <begin position="509"/>
        <end position="602"/>
    </location>
</feature>
<proteinExistence type="predicted"/>
<comment type="caution">
    <text evidence="2">The sequence shown here is derived from an EMBL/GenBank/DDBJ whole genome shotgun (WGS) entry which is preliminary data.</text>
</comment>
<dbReference type="EMBL" id="JAURVH010001514">
    <property type="protein sequence ID" value="KAK5933313.1"/>
    <property type="molecule type" value="Genomic_DNA"/>
</dbReference>
<evidence type="ECO:0000256" key="1">
    <source>
        <dbReference type="SAM" id="MobiDB-lite"/>
    </source>
</evidence>
<feature type="compositionally biased region" description="Polar residues" evidence="1">
    <location>
        <begin position="303"/>
        <end position="318"/>
    </location>
</feature>
<feature type="compositionally biased region" description="Low complexity" evidence="1">
    <location>
        <begin position="62"/>
        <end position="107"/>
    </location>
</feature>
<accession>A0AAN8EDH9</accession>
<sequence>MKTNPLSSTRDQIPLPCTATTLCPAERLHPSQTVGVAVVHRQFSSTTTTTAGRQSHQAGFLSTSTSVQPSTSSGFLSTSTSVQPSMSSGLLSTSTSVQPSTSSGGSVHARLPRPGAPMGANCSSTPYLTTADCQSSPAAMTAISHNQAKPRPPLSHTQLLPASAHGSSEPLVVPPHIVLLDQTRPDDQNVFHVHTADLQICLQIISDEQLALIEPHIERHSVSALSRRGGVEATLPEVIQNKPLTFDLELSESLPALGMERIKPAVKAELTEQEHVPQAAPSAECTHPEALGSSHRPHEGYTVTATRSSTGHVTSAAASLSEVKSGRGQSSEEEPSLSLSCCAEDHRRLGRGGPTSQTTPERLGQAKLSILNNQAGNAGTLKAVEDASAYESRKLDSGRIHPGQAPAAACADQLSRSLSSSSINKSEHPRQVKPQASFYCSYPVHTASSQTSELSQDVGRALHSEKPLAQIVPVSSSIRVDRPEDVPDVLRRSQSPAAGLIEEAKGPGESTQQGPAESTQQGPSEGTQQGPAESTQQGPAESTQQGPAENTQHGPGESTQQGPAENTQRGPGESTQQGPARRQSGGTQRDQPKSHCTLTRSPDSTRSEADDIEVKGNAFEHSRHSEPRSPQTHSGVSEDPPQIKSDTRPPSLSTCPQALLETNSLYFPGSTLDQRTQSACESDPEQRLRAEAASTGRQHAQSAVQPGPQRAAPCSQQDQKQSGQHPASTKCPSGLHQVCCSKALLGHEAWLPSEPAPHLRPEEDQDPVDQDPVVEAANELRAQSSLCGGGALECAHGDQPAECVPVDGARPVQSGQEHTEDTSSSEDEGKLIIEL</sequence>
<feature type="region of interest" description="Disordered" evidence="1">
    <location>
        <begin position="805"/>
        <end position="835"/>
    </location>
</feature>
<feature type="compositionally biased region" description="Polar residues" evidence="1">
    <location>
        <begin position="695"/>
        <end position="704"/>
    </location>
</feature>
<feature type="compositionally biased region" description="Basic and acidic residues" evidence="1">
    <location>
        <begin position="479"/>
        <end position="491"/>
    </location>
</feature>
<evidence type="ECO:0000313" key="2">
    <source>
        <dbReference type="EMBL" id="KAK5933313.1"/>
    </source>
</evidence>
<dbReference type="Proteomes" id="UP001331515">
    <property type="component" value="Unassembled WGS sequence"/>
</dbReference>
<feature type="region of interest" description="Disordered" evidence="1">
    <location>
        <begin position="47"/>
        <end position="123"/>
    </location>
</feature>
<dbReference type="AlphaFoldDB" id="A0AAN8EDH9"/>
<reference evidence="2 3" key="1">
    <citation type="journal article" date="2023" name="Mol. Biol. Evol.">
        <title>Genomics of Secondarily Temperate Adaptation in the Only Non-Antarctic Icefish.</title>
        <authorList>
            <person name="Rivera-Colon A.G."/>
            <person name="Rayamajhi N."/>
            <person name="Minhas B.F."/>
            <person name="Madrigal G."/>
            <person name="Bilyk K.T."/>
            <person name="Yoon V."/>
            <person name="Hune M."/>
            <person name="Gregory S."/>
            <person name="Cheng C.H.C."/>
            <person name="Catchen J.M."/>
        </authorList>
    </citation>
    <scope>NUCLEOTIDE SEQUENCE [LARGE SCALE GENOMIC DNA]</scope>
    <source>
        <tissue evidence="2">White muscle</tissue>
    </source>
</reference>
<feature type="region of interest" description="Disordered" evidence="1">
    <location>
        <begin position="273"/>
        <end position="340"/>
    </location>
</feature>
<feature type="compositionally biased region" description="Polar residues" evidence="1">
    <location>
        <begin position="714"/>
        <end position="731"/>
    </location>
</feature>
<protein>
    <submittedName>
        <fullName evidence="2">Uncharacterized protein</fullName>
    </submittedName>
</protein>
<feature type="compositionally biased region" description="Basic and acidic residues" evidence="1">
    <location>
        <begin position="603"/>
        <end position="627"/>
    </location>
</feature>
<feature type="compositionally biased region" description="Basic and acidic residues" evidence="1">
    <location>
        <begin position="817"/>
        <end position="835"/>
    </location>
</feature>
<keyword evidence="3" id="KW-1185">Reference proteome</keyword>
<feature type="region of interest" description="Disordered" evidence="1">
    <location>
        <begin position="472"/>
        <end position="733"/>
    </location>
</feature>